<reference evidence="2" key="1">
    <citation type="submission" date="2014-07" db="EMBL/GenBank/DDBJ databases">
        <title>Identification of a novel salt tolerance gene in wild soybean by whole-genome sequencing.</title>
        <authorList>
            <person name="Lam H.-M."/>
            <person name="Qi X."/>
            <person name="Li M.-W."/>
            <person name="Liu X."/>
            <person name="Xie M."/>
            <person name="Ni M."/>
            <person name="Xu X."/>
        </authorList>
    </citation>
    <scope>NUCLEOTIDE SEQUENCE [LARGE SCALE GENOMIC DNA]</scope>
    <source>
        <tissue evidence="2">Root</tissue>
    </source>
</reference>
<proteinExistence type="predicted"/>
<feature type="compositionally biased region" description="Polar residues" evidence="1">
    <location>
        <begin position="1"/>
        <end position="15"/>
    </location>
</feature>
<evidence type="ECO:0000313" key="2">
    <source>
        <dbReference type="EMBL" id="KHN35231.1"/>
    </source>
</evidence>
<feature type="compositionally biased region" description="Low complexity" evidence="1">
    <location>
        <begin position="16"/>
        <end position="37"/>
    </location>
</feature>
<accession>A0A0B2RKZ5</accession>
<dbReference type="Proteomes" id="UP000053555">
    <property type="component" value="Unassembled WGS sequence"/>
</dbReference>
<protein>
    <submittedName>
        <fullName evidence="2">Uncharacterized protein</fullName>
    </submittedName>
</protein>
<name>A0A0B2RKZ5_GLYSO</name>
<sequence>MGKTNYSFQYAKQKNMTMSHTLSDTSSSESSSEGETSMLEDMDSSTKGKAKTPIVSLERLQ</sequence>
<dbReference type="AlphaFoldDB" id="A0A0B2RKZ5"/>
<evidence type="ECO:0000256" key="1">
    <source>
        <dbReference type="SAM" id="MobiDB-lite"/>
    </source>
</evidence>
<organism evidence="2">
    <name type="scientific">Glycine soja</name>
    <name type="common">Wild soybean</name>
    <dbReference type="NCBI Taxonomy" id="3848"/>
    <lineage>
        <taxon>Eukaryota</taxon>
        <taxon>Viridiplantae</taxon>
        <taxon>Streptophyta</taxon>
        <taxon>Embryophyta</taxon>
        <taxon>Tracheophyta</taxon>
        <taxon>Spermatophyta</taxon>
        <taxon>Magnoliopsida</taxon>
        <taxon>eudicotyledons</taxon>
        <taxon>Gunneridae</taxon>
        <taxon>Pentapetalae</taxon>
        <taxon>rosids</taxon>
        <taxon>fabids</taxon>
        <taxon>Fabales</taxon>
        <taxon>Fabaceae</taxon>
        <taxon>Papilionoideae</taxon>
        <taxon>50 kb inversion clade</taxon>
        <taxon>NPAAA clade</taxon>
        <taxon>indigoferoid/millettioid clade</taxon>
        <taxon>Phaseoleae</taxon>
        <taxon>Glycine</taxon>
        <taxon>Glycine subgen. Soja</taxon>
    </lineage>
</organism>
<dbReference type="EMBL" id="KN648682">
    <property type="protein sequence ID" value="KHN35231.1"/>
    <property type="molecule type" value="Genomic_DNA"/>
</dbReference>
<gene>
    <name evidence="2" type="ORF">glysoja_043432</name>
</gene>
<feature type="region of interest" description="Disordered" evidence="1">
    <location>
        <begin position="1"/>
        <end position="61"/>
    </location>
</feature>